<feature type="transmembrane region" description="Helical" evidence="2">
    <location>
        <begin position="6"/>
        <end position="26"/>
    </location>
</feature>
<evidence type="ECO:0000256" key="1">
    <source>
        <dbReference type="SAM" id="MobiDB-lite"/>
    </source>
</evidence>
<gene>
    <name evidence="3" type="ORF">GPECTOR_30g138</name>
</gene>
<accession>A0A150GE42</accession>
<protein>
    <submittedName>
        <fullName evidence="3">Uncharacterized protein</fullName>
    </submittedName>
</protein>
<name>A0A150GE42_GONPE</name>
<dbReference type="EMBL" id="LSYV01000031">
    <property type="protein sequence ID" value="KXZ48043.1"/>
    <property type="molecule type" value="Genomic_DNA"/>
</dbReference>
<keyword evidence="2" id="KW-0812">Transmembrane</keyword>
<reference evidence="4" key="1">
    <citation type="journal article" date="2016" name="Nat. Commun.">
        <title>The Gonium pectorale genome demonstrates co-option of cell cycle regulation during the evolution of multicellularity.</title>
        <authorList>
            <person name="Hanschen E.R."/>
            <person name="Marriage T.N."/>
            <person name="Ferris P.J."/>
            <person name="Hamaji T."/>
            <person name="Toyoda A."/>
            <person name="Fujiyama A."/>
            <person name="Neme R."/>
            <person name="Noguchi H."/>
            <person name="Minakuchi Y."/>
            <person name="Suzuki M."/>
            <person name="Kawai-Toyooka H."/>
            <person name="Smith D.R."/>
            <person name="Sparks H."/>
            <person name="Anderson J."/>
            <person name="Bakaric R."/>
            <person name="Luria V."/>
            <person name="Karger A."/>
            <person name="Kirschner M.W."/>
            <person name="Durand P.M."/>
            <person name="Michod R.E."/>
            <person name="Nozaki H."/>
            <person name="Olson B.J."/>
        </authorList>
    </citation>
    <scope>NUCLEOTIDE SEQUENCE [LARGE SCALE GENOMIC DNA]</scope>
    <source>
        <strain evidence="4">NIES-2863</strain>
    </source>
</reference>
<dbReference type="Proteomes" id="UP000075714">
    <property type="component" value="Unassembled WGS sequence"/>
</dbReference>
<dbReference type="STRING" id="33097.A0A150GE42"/>
<proteinExistence type="predicted"/>
<dbReference type="OrthoDB" id="440755at2759"/>
<feature type="region of interest" description="Disordered" evidence="1">
    <location>
        <begin position="55"/>
        <end position="84"/>
    </location>
</feature>
<keyword evidence="4" id="KW-1185">Reference proteome</keyword>
<sequence length="258" mass="24961">MQGAFNIATFGWVPCGVLILFLAAFMRRDEDAMQRRLAAASEAATAAAEAAGAEAGGRGGGIELATPPLSDGGAGPGGVAGGGSGAEAAAAAAAARRRERQLARERLLPAGPASDAVLLDAPAATPLPPWPDLAAPGTATAAAAGAMMGLSRPGSAQEAAPRLPMSTSAIEPAAPVPQWTPAALAAATPPPPDAWVAGRRDPAGSSSGGGGSAHAPYAYTHSHTAPPLPPLRPVGMPGGAPVAAMGADAGAWVHHGGG</sequence>
<dbReference type="AlphaFoldDB" id="A0A150GE42"/>
<feature type="compositionally biased region" description="Gly residues" evidence="1">
    <location>
        <begin position="72"/>
        <end position="84"/>
    </location>
</feature>
<comment type="caution">
    <text evidence="3">The sequence shown here is derived from an EMBL/GenBank/DDBJ whole genome shotgun (WGS) entry which is preliminary data.</text>
</comment>
<evidence type="ECO:0000256" key="2">
    <source>
        <dbReference type="SAM" id="Phobius"/>
    </source>
</evidence>
<feature type="region of interest" description="Disordered" evidence="1">
    <location>
        <begin position="187"/>
        <end position="234"/>
    </location>
</feature>
<keyword evidence="2" id="KW-1133">Transmembrane helix</keyword>
<evidence type="ECO:0000313" key="3">
    <source>
        <dbReference type="EMBL" id="KXZ48043.1"/>
    </source>
</evidence>
<organism evidence="3 4">
    <name type="scientific">Gonium pectorale</name>
    <name type="common">Green alga</name>
    <dbReference type="NCBI Taxonomy" id="33097"/>
    <lineage>
        <taxon>Eukaryota</taxon>
        <taxon>Viridiplantae</taxon>
        <taxon>Chlorophyta</taxon>
        <taxon>core chlorophytes</taxon>
        <taxon>Chlorophyceae</taxon>
        <taxon>CS clade</taxon>
        <taxon>Chlamydomonadales</taxon>
        <taxon>Volvocaceae</taxon>
        <taxon>Gonium</taxon>
    </lineage>
</organism>
<keyword evidence="2" id="KW-0472">Membrane</keyword>
<evidence type="ECO:0000313" key="4">
    <source>
        <dbReference type="Proteomes" id="UP000075714"/>
    </source>
</evidence>